<keyword evidence="5 6" id="KW-0472">Membrane</keyword>
<feature type="transmembrane region" description="Helical" evidence="6">
    <location>
        <begin position="77"/>
        <end position="94"/>
    </location>
</feature>
<reference evidence="7 8" key="1">
    <citation type="submission" date="2023-07" db="EMBL/GenBank/DDBJ databases">
        <title>Genomic Encyclopedia of Type Strains, Phase IV (KMG-IV): sequencing the most valuable type-strain genomes for metagenomic binning, comparative biology and taxonomic classification.</title>
        <authorList>
            <person name="Goeker M."/>
        </authorList>
    </citation>
    <scope>NUCLEOTIDE SEQUENCE [LARGE SCALE GENOMIC DNA]</scope>
    <source>
        <strain evidence="7 8">DSM 1277</strain>
    </source>
</reference>
<dbReference type="CDD" id="cd06579">
    <property type="entry name" value="TM_PBP1_transp_AraH_like"/>
    <property type="match status" value="1"/>
</dbReference>
<gene>
    <name evidence="7" type="ORF">J2S76_003106</name>
</gene>
<comment type="caution">
    <text evidence="7">The sequence shown here is derived from an EMBL/GenBank/DDBJ whole genome shotgun (WGS) entry which is preliminary data.</text>
</comment>
<evidence type="ECO:0000256" key="6">
    <source>
        <dbReference type="SAM" id="Phobius"/>
    </source>
</evidence>
<evidence type="ECO:0000256" key="3">
    <source>
        <dbReference type="ARBA" id="ARBA00022692"/>
    </source>
</evidence>
<evidence type="ECO:0000313" key="8">
    <source>
        <dbReference type="Proteomes" id="UP001238467"/>
    </source>
</evidence>
<keyword evidence="2" id="KW-1003">Cell membrane</keyword>
<dbReference type="Pfam" id="PF02653">
    <property type="entry name" value="BPD_transp_2"/>
    <property type="match status" value="1"/>
</dbReference>
<keyword evidence="8" id="KW-1185">Reference proteome</keyword>
<evidence type="ECO:0000256" key="2">
    <source>
        <dbReference type="ARBA" id="ARBA00022475"/>
    </source>
</evidence>
<evidence type="ECO:0000256" key="1">
    <source>
        <dbReference type="ARBA" id="ARBA00004651"/>
    </source>
</evidence>
<proteinExistence type="predicted"/>
<feature type="transmembrane region" description="Helical" evidence="6">
    <location>
        <begin position="266"/>
        <end position="285"/>
    </location>
</feature>
<comment type="subcellular location">
    <subcellularLocation>
        <location evidence="1">Cell membrane</location>
        <topology evidence="1">Multi-pass membrane protein</topology>
    </subcellularLocation>
</comment>
<name>A0ABU0DJS4_9HYPH</name>
<keyword evidence="3 6" id="KW-0812">Transmembrane</keyword>
<feature type="transmembrane region" description="Helical" evidence="6">
    <location>
        <begin position="100"/>
        <end position="119"/>
    </location>
</feature>
<feature type="transmembrane region" description="Helical" evidence="6">
    <location>
        <begin position="21"/>
        <end position="40"/>
    </location>
</feature>
<evidence type="ECO:0000313" key="7">
    <source>
        <dbReference type="EMBL" id="MDQ0348672.1"/>
    </source>
</evidence>
<sequence>MAIVSVLKGALRGQARSRRGAQGLAFLLLVIVALFLSVVSERFTSVANLSNLLIQMAPLLLVALGQTVVVLAGGLDVSVGAVVGLATAIVASALPPEIAVPLALLAAAAVGAVNGVLAGPLRLHPIVATLSTASIVTGIALTLRPTPGGNVPDFLIASANERILGLPLAVVWSAGGLALAWWILSRTRLGLHILSLGGSTPNARLNGIAVQRRLIAAYVLCAVFAAAGGLLLAGRISSGDAMAGLPLTVSSLAAVALGGTQLTGGIGGVLGTLTGSLLLAMLANGMNLMNVSPFLQSILNGVLLLIAISFTRRRQFGL</sequence>
<feature type="transmembrane region" description="Helical" evidence="6">
    <location>
        <begin position="126"/>
        <end position="143"/>
    </location>
</feature>
<dbReference type="RefSeq" id="WP_307061696.1">
    <property type="nucleotide sequence ID" value="NZ_JAUSUH010000007.1"/>
</dbReference>
<evidence type="ECO:0000256" key="4">
    <source>
        <dbReference type="ARBA" id="ARBA00022989"/>
    </source>
</evidence>
<dbReference type="PANTHER" id="PTHR32196">
    <property type="entry name" value="ABC TRANSPORTER PERMEASE PROTEIN YPHD-RELATED-RELATED"/>
    <property type="match status" value="1"/>
</dbReference>
<feature type="transmembrane region" description="Helical" evidence="6">
    <location>
        <begin position="291"/>
        <end position="310"/>
    </location>
</feature>
<dbReference type="PANTHER" id="PTHR32196:SF63">
    <property type="entry name" value="INNER MEMBRANE ABC TRANSPORTER PERMEASE PROTEIN YJFF"/>
    <property type="match status" value="1"/>
</dbReference>
<organism evidence="7 8">
    <name type="scientific">Ancylobacter vacuolatus</name>
    <dbReference type="NCBI Taxonomy" id="223389"/>
    <lineage>
        <taxon>Bacteria</taxon>
        <taxon>Pseudomonadati</taxon>
        <taxon>Pseudomonadota</taxon>
        <taxon>Alphaproteobacteria</taxon>
        <taxon>Hyphomicrobiales</taxon>
        <taxon>Xanthobacteraceae</taxon>
        <taxon>Ancylobacter</taxon>
    </lineage>
</organism>
<accession>A0ABU0DJS4</accession>
<keyword evidence="4 6" id="KW-1133">Transmembrane helix</keyword>
<feature type="transmembrane region" description="Helical" evidence="6">
    <location>
        <begin position="163"/>
        <end position="184"/>
    </location>
</feature>
<dbReference type="InterPro" id="IPR001851">
    <property type="entry name" value="ABC_transp_permease"/>
</dbReference>
<protein>
    <submittedName>
        <fullName evidence="7">Ribose transport system permease protein</fullName>
    </submittedName>
</protein>
<dbReference type="Proteomes" id="UP001238467">
    <property type="component" value="Unassembled WGS sequence"/>
</dbReference>
<evidence type="ECO:0000256" key="5">
    <source>
        <dbReference type="ARBA" id="ARBA00023136"/>
    </source>
</evidence>
<feature type="transmembrane region" description="Helical" evidence="6">
    <location>
        <begin position="214"/>
        <end position="236"/>
    </location>
</feature>
<feature type="transmembrane region" description="Helical" evidence="6">
    <location>
        <begin position="52"/>
        <end position="72"/>
    </location>
</feature>
<dbReference type="EMBL" id="JAUSUH010000007">
    <property type="protein sequence ID" value="MDQ0348672.1"/>
    <property type="molecule type" value="Genomic_DNA"/>
</dbReference>